<feature type="compositionally biased region" description="Low complexity" evidence="1">
    <location>
        <begin position="10"/>
        <end position="22"/>
    </location>
</feature>
<feature type="region of interest" description="Disordered" evidence="1">
    <location>
        <begin position="1"/>
        <end position="32"/>
    </location>
</feature>
<sequence length="75" mass="7686">MTELSGLSQGVAGVPGAAGSRSAPPPPTATVTGRVSVECLGCEDTVRLLGDHKMSSLCQRCAAHKSVASYWDRAV</sequence>
<dbReference type="Proteomes" id="UP001295444">
    <property type="component" value="Chromosome 01"/>
</dbReference>
<reference evidence="2" key="1">
    <citation type="submission" date="2022-03" db="EMBL/GenBank/DDBJ databases">
        <authorList>
            <person name="Alioto T."/>
            <person name="Alioto T."/>
            <person name="Gomez Garrido J."/>
        </authorList>
    </citation>
    <scope>NUCLEOTIDE SEQUENCE</scope>
</reference>
<evidence type="ECO:0000313" key="2">
    <source>
        <dbReference type="EMBL" id="CAH2219196.1"/>
    </source>
</evidence>
<gene>
    <name evidence="2" type="ORF">PECUL_23A030552</name>
</gene>
<dbReference type="EMBL" id="OW240912">
    <property type="protein sequence ID" value="CAH2219196.1"/>
    <property type="molecule type" value="Genomic_DNA"/>
</dbReference>
<evidence type="ECO:0000256" key="1">
    <source>
        <dbReference type="SAM" id="MobiDB-lite"/>
    </source>
</evidence>
<keyword evidence="3" id="KW-1185">Reference proteome</keyword>
<protein>
    <submittedName>
        <fullName evidence="2">Uncharacterized protein</fullName>
    </submittedName>
</protein>
<name>A0AAD1QX49_PELCU</name>
<evidence type="ECO:0000313" key="3">
    <source>
        <dbReference type="Proteomes" id="UP001295444"/>
    </source>
</evidence>
<dbReference type="AlphaFoldDB" id="A0AAD1QX49"/>
<organism evidence="2 3">
    <name type="scientific">Pelobates cultripes</name>
    <name type="common">Western spadefoot toad</name>
    <dbReference type="NCBI Taxonomy" id="61616"/>
    <lineage>
        <taxon>Eukaryota</taxon>
        <taxon>Metazoa</taxon>
        <taxon>Chordata</taxon>
        <taxon>Craniata</taxon>
        <taxon>Vertebrata</taxon>
        <taxon>Euteleostomi</taxon>
        <taxon>Amphibia</taxon>
        <taxon>Batrachia</taxon>
        <taxon>Anura</taxon>
        <taxon>Pelobatoidea</taxon>
        <taxon>Pelobatidae</taxon>
        <taxon>Pelobates</taxon>
    </lineage>
</organism>
<proteinExistence type="predicted"/>
<accession>A0AAD1QX49</accession>